<dbReference type="SUPFAM" id="SSF47413">
    <property type="entry name" value="lambda repressor-like DNA-binding domains"/>
    <property type="match status" value="1"/>
</dbReference>
<gene>
    <name evidence="1" type="ORF">IQ16_03724</name>
</gene>
<keyword evidence="2" id="KW-1185">Reference proteome</keyword>
<sequence length="48" mass="4953">MAKLSTRAARIETAAETAFGPRGMTQLATATGVSQQMLSFIARGAPGQ</sequence>
<reference evidence="1 2" key="1">
    <citation type="journal article" date="2015" name="Stand. Genomic Sci.">
        <title>Genomic Encyclopedia of Bacterial and Archaeal Type Strains, Phase III: the genomes of soil and plant-associated and newly described type strains.</title>
        <authorList>
            <person name="Whitman W.B."/>
            <person name="Woyke T."/>
            <person name="Klenk H.P."/>
            <person name="Zhou Y."/>
            <person name="Lilburn T.G."/>
            <person name="Beck B.J."/>
            <person name="De Vos P."/>
            <person name="Vandamme P."/>
            <person name="Eisen J.A."/>
            <person name="Garrity G."/>
            <person name="Hugenholtz P."/>
            <person name="Kyrpides N.C."/>
        </authorList>
    </citation>
    <scope>NUCLEOTIDE SEQUENCE [LARGE SCALE GENOMIC DNA]</scope>
    <source>
        <strain evidence="1 2">CGMCC 1.10948</strain>
    </source>
</reference>
<dbReference type="InterPro" id="IPR010982">
    <property type="entry name" value="Lambda_DNA-bd_dom_sf"/>
</dbReference>
<dbReference type="Proteomes" id="UP000316291">
    <property type="component" value="Unassembled WGS sequence"/>
</dbReference>
<dbReference type="GO" id="GO:0003677">
    <property type="term" value="F:DNA binding"/>
    <property type="evidence" value="ECO:0007669"/>
    <property type="project" value="InterPro"/>
</dbReference>
<dbReference type="RefSeq" id="WP_018643560.1">
    <property type="nucleotide sequence ID" value="NZ_VLLA01000008.1"/>
</dbReference>
<evidence type="ECO:0000313" key="1">
    <source>
        <dbReference type="EMBL" id="TWI70551.1"/>
    </source>
</evidence>
<accession>A0A562RNB5</accession>
<comment type="caution">
    <text evidence="1">The sequence shown here is derived from an EMBL/GenBank/DDBJ whole genome shotgun (WGS) entry which is preliminary data.</text>
</comment>
<proteinExistence type="predicted"/>
<protein>
    <submittedName>
        <fullName evidence="1">Uncharacterized protein</fullName>
    </submittedName>
</protein>
<organism evidence="1 2">
    <name type="scientific">Bradyrhizobium huanghuaihaiense</name>
    <dbReference type="NCBI Taxonomy" id="990078"/>
    <lineage>
        <taxon>Bacteria</taxon>
        <taxon>Pseudomonadati</taxon>
        <taxon>Pseudomonadota</taxon>
        <taxon>Alphaproteobacteria</taxon>
        <taxon>Hyphomicrobiales</taxon>
        <taxon>Nitrobacteraceae</taxon>
        <taxon>Bradyrhizobium</taxon>
    </lineage>
</organism>
<name>A0A562RNB5_9BRAD</name>
<evidence type="ECO:0000313" key="2">
    <source>
        <dbReference type="Proteomes" id="UP000316291"/>
    </source>
</evidence>
<dbReference type="AlphaFoldDB" id="A0A562RNB5"/>
<dbReference type="EMBL" id="VLLA01000008">
    <property type="protein sequence ID" value="TWI70551.1"/>
    <property type="molecule type" value="Genomic_DNA"/>
</dbReference>
<dbReference type="OrthoDB" id="8138936at2"/>